<evidence type="ECO:0000259" key="2">
    <source>
        <dbReference type="Pfam" id="PF13476"/>
    </source>
</evidence>
<proteinExistence type="predicted"/>
<dbReference type="AlphaFoldDB" id="A0A1I4FTB6"/>
<dbReference type="Proteomes" id="UP000199533">
    <property type="component" value="Unassembled WGS sequence"/>
</dbReference>
<feature type="coiled-coil region" evidence="1">
    <location>
        <begin position="556"/>
        <end position="617"/>
    </location>
</feature>
<dbReference type="EMBL" id="FOSP01000041">
    <property type="protein sequence ID" value="SFL20237.1"/>
    <property type="molecule type" value="Genomic_DNA"/>
</dbReference>
<dbReference type="SUPFAM" id="SSF52540">
    <property type="entry name" value="P-loop containing nucleoside triphosphate hydrolases"/>
    <property type="match status" value="1"/>
</dbReference>
<evidence type="ECO:0000313" key="3">
    <source>
        <dbReference type="EMBL" id="SFL20237.1"/>
    </source>
</evidence>
<name>A0A1I4FTB6_9PROT</name>
<keyword evidence="3" id="KW-0540">Nuclease</keyword>
<dbReference type="PANTHER" id="PTHR32114">
    <property type="entry name" value="ABC TRANSPORTER ABCH.3"/>
    <property type="match status" value="1"/>
</dbReference>
<dbReference type="PANTHER" id="PTHR32114:SF2">
    <property type="entry name" value="ABC TRANSPORTER ABCH.3"/>
    <property type="match status" value="1"/>
</dbReference>
<dbReference type="Pfam" id="PF13558">
    <property type="entry name" value="SbcC_Walker_B"/>
    <property type="match status" value="1"/>
</dbReference>
<dbReference type="GO" id="GO:0016887">
    <property type="term" value="F:ATP hydrolysis activity"/>
    <property type="evidence" value="ECO:0007669"/>
    <property type="project" value="InterPro"/>
</dbReference>
<dbReference type="InterPro" id="IPR027417">
    <property type="entry name" value="P-loop_NTPase"/>
</dbReference>
<keyword evidence="3" id="KW-0269">Exonuclease</keyword>
<dbReference type="InterPro" id="IPR038729">
    <property type="entry name" value="Rad50/SbcC_AAA"/>
</dbReference>
<dbReference type="STRING" id="52441.SAMN05216302_104112"/>
<dbReference type="OrthoDB" id="9795626at2"/>
<organism evidence="3 4">
    <name type="scientific">Nitrosomonas aestuarii</name>
    <dbReference type="NCBI Taxonomy" id="52441"/>
    <lineage>
        <taxon>Bacteria</taxon>
        <taxon>Pseudomonadati</taxon>
        <taxon>Pseudomonadota</taxon>
        <taxon>Betaproteobacteria</taxon>
        <taxon>Nitrosomonadales</taxon>
        <taxon>Nitrosomonadaceae</taxon>
        <taxon>Nitrosomonas</taxon>
    </lineage>
</organism>
<feature type="coiled-coil region" evidence="1">
    <location>
        <begin position="390"/>
        <end position="475"/>
    </location>
</feature>
<dbReference type="Gene3D" id="3.40.50.300">
    <property type="entry name" value="P-loop containing nucleotide triphosphate hydrolases"/>
    <property type="match status" value="2"/>
</dbReference>
<dbReference type="RefSeq" id="WP_090702650.1">
    <property type="nucleotide sequence ID" value="NZ_FOSP01000041.1"/>
</dbReference>
<dbReference type="GO" id="GO:0004527">
    <property type="term" value="F:exonuclease activity"/>
    <property type="evidence" value="ECO:0007669"/>
    <property type="project" value="UniProtKB-KW"/>
</dbReference>
<dbReference type="Pfam" id="PF13476">
    <property type="entry name" value="AAA_23"/>
    <property type="match status" value="1"/>
</dbReference>
<feature type="coiled-coil region" evidence="1">
    <location>
        <begin position="657"/>
        <end position="701"/>
    </location>
</feature>
<evidence type="ECO:0000313" key="4">
    <source>
        <dbReference type="Proteomes" id="UP000199533"/>
    </source>
</evidence>
<reference evidence="4" key="1">
    <citation type="submission" date="2016-10" db="EMBL/GenBank/DDBJ databases">
        <authorList>
            <person name="Varghese N."/>
            <person name="Submissions S."/>
        </authorList>
    </citation>
    <scope>NUCLEOTIDE SEQUENCE [LARGE SCALE GENOMIC DNA]</scope>
    <source>
        <strain evidence="4">Nm69</strain>
    </source>
</reference>
<gene>
    <name evidence="3" type="ORF">SAMN05216302_104112</name>
</gene>
<feature type="coiled-coil region" evidence="1">
    <location>
        <begin position="817"/>
        <end position="878"/>
    </location>
</feature>
<feature type="domain" description="Rad50/SbcC-type AAA" evidence="2">
    <location>
        <begin position="6"/>
        <end position="217"/>
    </location>
</feature>
<accession>A0A1I4FTB6</accession>
<evidence type="ECO:0000256" key="1">
    <source>
        <dbReference type="SAM" id="Coils"/>
    </source>
</evidence>
<keyword evidence="3" id="KW-0378">Hydrolase</keyword>
<dbReference type="GO" id="GO:0006302">
    <property type="term" value="P:double-strand break repair"/>
    <property type="evidence" value="ECO:0007669"/>
    <property type="project" value="InterPro"/>
</dbReference>
<sequence length="1082" mass="123388">MRILQVRFQNLNSLIGEWAIDFTHPAFVSDGIFVITGPTGAGKTTILDAICLALYGRTPRLNKVTKGNNEIMSRQMGECFSEVTFATQAGRYRCHWSQHRARKKQDGELQAPRHEIAEADSGKVLETKMIEVAQKIEKVTGMDFDRFTRSMLLAQGGFAAFLQADSDERAPLLEQITGTDIYSRISIKVHERQRVEREKLNLLQAEISCITILTSEQVIEMNRELHEKQKQETEIAAKILQTVDALAWLRNIDDLQSEVNTLSAAIEKLNVEFAVFKPELERLRRAEKAAEFDGHYATLISLRQQQLEDRQSLKAEESKLPEVTSYVQKTEQMLKGAEQIAVKTRKAQKAAAPLIQKIRSLDQQLLDRKKIIEAAAEQRENIAEQIALDKRILTQEQKKLEAARNDLKQIQEYLQNNARDERLVSDLTGIEEQLNTLISVQKDIAEKKATLEKVIEQLQSTRKNLTVQADLLTVRRQDLLAVQKKSERRKNDLNTLLDNRLLREYRAEKDTLLHEMTLLRRIADLESERIRLEDGKPCPLCGSTEHPFAAGNVPQMDEAEKKIMKLAAFIEKAERLEAEIKVLEAAEKQALKEVTVYEKLETDAANEQRNVEQSLQDMTLALEKSSQYFVELNRSALARLQPLDIQEMPGTDLLLFLESLKKRLDNWRNRIAQQAVIEKRIAQLESNLKKLIAVIDTQDKALLEKQSVLKTLKKEFEMLSVERENLFGIRNPDAEEVRLEKAVLDAELKEKTERLSWDEARQLHHTITTHIASQKARIDKKEPELQKLEAAFLNSLQSAGFDHEQLFVAERLTLQEREKIKTEAKALDDRYADLQARKKDREHRLMIEIGKKMTASKRETLEHESKLSEQTLKLLREDIAGLNHKLMYNRAAIKKIKEKQTLVEAQKSECDRWDQLHSLIGSADGKKYRNFAQGLTFEIMIGHANRQLQKLTDRYLLMRDDAQPLELNVIDNYQNGEIRSTKNLSGGESFIVSLSLALGLSHMASKNVRVDSLFLDEGFGTLDEDVLDTALEALASLQQNGKLIGVISHVPMLKERINTQIQVTPGTGGRSRIDGPGVVSMS</sequence>
<protein>
    <submittedName>
        <fullName evidence="3">Exonuclease SbcC</fullName>
    </submittedName>
</protein>
<keyword evidence="4" id="KW-1185">Reference proteome</keyword>
<keyword evidence="1" id="KW-0175">Coiled coil</keyword>